<dbReference type="InterPro" id="IPR014227">
    <property type="entry name" value="YtvI-like"/>
</dbReference>
<dbReference type="NCBIfam" id="TIGR02872">
    <property type="entry name" value="spore_ytvI"/>
    <property type="match status" value="1"/>
</dbReference>
<feature type="transmembrane region" description="Helical" evidence="6">
    <location>
        <begin position="275"/>
        <end position="292"/>
    </location>
</feature>
<feature type="transmembrane region" description="Helical" evidence="6">
    <location>
        <begin position="159"/>
        <end position="180"/>
    </location>
</feature>
<dbReference type="Proteomes" id="UP000265725">
    <property type="component" value="Chromosome"/>
</dbReference>
<dbReference type="RefSeq" id="WP_119882873.1">
    <property type="nucleotide sequence ID" value="NZ_CP032418.1"/>
</dbReference>
<evidence type="ECO:0000256" key="2">
    <source>
        <dbReference type="ARBA" id="ARBA00009773"/>
    </source>
</evidence>
<reference evidence="8" key="1">
    <citation type="submission" date="2018-09" db="EMBL/GenBank/DDBJ databases">
        <authorList>
            <person name="Zhu H."/>
        </authorList>
    </citation>
    <scope>NUCLEOTIDE SEQUENCE [LARGE SCALE GENOMIC DNA]</scope>
    <source>
        <strain evidence="8">K2R23-3</strain>
    </source>
</reference>
<evidence type="ECO:0000256" key="3">
    <source>
        <dbReference type="ARBA" id="ARBA00022692"/>
    </source>
</evidence>
<evidence type="ECO:0000313" key="8">
    <source>
        <dbReference type="Proteomes" id="UP000265725"/>
    </source>
</evidence>
<feature type="transmembrane region" description="Helical" evidence="6">
    <location>
        <begin position="312"/>
        <end position="337"/>
    </location>
</feature>
<keyword evidence="3 6" id="KW-0812">Transmembrane</keyword>
<name>A0A385YU87_9BACL</name>
<feature type="transmembrane region" description="Helical" evidence="6">
    <location>
        <begin position="209"/>
        <end position="235"/>
    </location>
</feature>
<dbReference type="PANTHER" id="PTHR21716">
    <property type="entry name" value="TRANSMEMBRANE PROTEIN"/>
    <property type="match status" value="1"/>
</dbReference>
<dbReference type="Pfam" id="PF01594">
    <property type="entry name" value="AI-2E_transport"/>
    <property type="match status" value="1"/>
</dbReference>
<evidence type="ECO:0000256" key="6">
    <source>
        <dbReference type="SAM" id="Phobius"/>
    </source>
</evidence>
<sequence length="352" mass="39239">MPKWFNKKLLIILSIIIIAILLVVFILPLAIPIILALLTSFLLEPLVKLAKKTFKWNRKPAVILVFISFLIIVSLLVYWAITQLVAQIIQLAKVIPDYFKSLATAWDTIQARLLYLARDMPPEVVTAMKDQMNDLVKDLQGGISNLISNDSITTLVTEIPNFLVSFIVFLIALFLFMLDLTELKKTVFRHLSPASAEKMRFMMSRLNSVVFGFMKAQILVSFIILAASLIGLWIIAPKYAIVMSLIIWIVDVIPILGSIIIVAPWAIYQYATGDAVMGTKLAIFAAILLIIRRTVEPKVMGSQIGLSPLATLIAMFIGLKLFGFLGFFIGPLVVIIFTTAKEAGIIKTNFKL</sequence>
<evidence type="ECO:0000256" key="4">
    <source>
        <dbReference type="ARBA" id="ARBA00022989"/>
    </source>
</evidence>
<gene>
    <name evidence="7" type="primary">ytvI</name>
    <name evidence="7" type="ORF">D3873_04275</name>
</gene>
<feature type="transmembrane region" description="Helical" evidence="6">
    <location>
        <begin position="9"/>
        <end position="27"/>
    </location>
</feature>
<evidence type="ECO:0000256" key="1">
    <source>
        <dbReference type="ARBA" id="ARBA00004141"/>
    </source>
</evidence>
<organism evidence="7 8">
    <name type="scientific">Paenisporosarcina cavernae</name>
    <dbReference type="NCBI Taxonomy" id="2320858"/>
    <lineage>
        <taxon>Bacteria</taxon>
        <taxon>Bacillati</taxon>
        <taxon>Bacillota</taxon>
        <taxon>Bacilli</taxon>
        <taxon>Bacillales</taxon>
        <taxon>Caryophanaceae</taxon>
        <taxon>Paenisporosarcina</taxon>
    </lineage>
</organism>
<dbReference type="GO" id="GO:0055085">
    <property type="term" value="P:transmembrane transport"/>
    <property type="evidence" value="ECO:0007669"/>
    <property type="project" value="TreeGrafter"/>
</dbReference>
<accession>A0A385YU87</accession>
<keyword evidence="5 6" id="KW-0472">Membrane</keyword>
<dbReference type="GO" id="GO:0016020">
    <property type="term" value="C:membrane"/>
    <property type="evidence" value="ECO:0007669"/>
    <property type="project" value="UniProtKB-SubCell"/>
</dbReference>
<dbReference type="KEGG" id="paek:D3873_04275"/>
<protein>
    <submittedName>
        <fullName evidence="7">Sporulation integral membrane protein YtvI</fullName>
    </submittedName>
</protein>
<keyword evidence="8" id="KW-1185">Reference proteome</keyword>
<dbReference type="InterPro" id="IPR002549">
    <property type="entry name" value="AI-2E-like"/>
</dbReference>
<comment type="subcellular location">
    <subcellularLocation>
        <location evidence="1">Membrane</location>
        <topology evidence="1">Multi-pass membrane protein</topology>
    </subcellularLocation>
</comment>
<feature type="transmembrane region" description="Helical" evidence="6">
    <location>
        <begin position="241"/>
        <end position="268"/>
    </location>
</feature>
<dbReference type="AlphaFoldDB" id="A0A385YU87"/>
<feature type="transmembrane region" description="Helical" evidence="6">
    <location>
        <begin position="62"/>
        <end position="81"/>
    </location>
</feature>
<evidence type="ECO:0000313" key="7">
    <source>
        <dbReference type="EMBL" id="AYC29132.1"/>
    </source>
</evidence>
<keyword evidence="4 6" id="KW-1133">Transmembrane helix</keyword>
<dbReference type="OrthoDB" id="9774361at2"/>
<dbReference type="EMBL" id="CP032418">
    <property type="protein sequence ID" value="AYC29132.1"/>
    <property type="molecule type" value="Genomic_DNA"/>
</dbReference>
<comment type="similarity">
    <text evidence="2">Belongs to the autoinducer-2 exporter (AI-2E) (TC 2.A.86) family.</text>
</comment>
<proteinExistence type="inferred from homology"/>
<evidence type="ECO:0000256" key="5">
    <source>
        <dbReference type="ARBA" id="ARBA00023136"/>
    </source>
</evidence>
<dbReference type="PANTHER" id="PTHR21716:SF68">
    <property type="entry name" value="TRANSPORT PROTEIN YTVI-RELATED"/>
    <property type="match status" value="1"/>
</dbReference>